<dbReference type="SUPFAM" id="SSF53738">
    <property type="entry name" value="Phosphoglucomutase, first 3 domains"/>
    <property type="match status" value="3"/>
</dbReference>
<reference evidence="15" key="1">
    <citation type="submission" date="2022-10" db="EMBL/GenBank/DDBJ databases">
        <authorList>
            <person name="Koch H."/>
        </authorList>
    </citation>
    <scope>NUCLEOTIDE SEQUENCE</scope>
    <source>
        <strain evidence="15">DNF</strain>
    </source>
</reference>
<dbReference type="GO" id="GO:0004615">
    <property type="term" value="F:phosphomannomutase activity"/>
    <property type="evidence" value="ECO:0007669"/>
    <property type="project" value="TreeGrafter"/>
</dbReference>
<dbReference type="Pfam" id="PF00408">
    <property type="entry name" value="PGM_PMM_IV"/>
    <property type="match status" value="1"/>
</dbReference>
<comment type="similarity">
    <text evidence="1 8 9">Belongs to the phosphohexose mutase family.</text>
</comment>
<dbReference type="InterPro" id="IPR005845">
    <property type="entry name" value="A-D-PHexomutase_a/b/a-II"/>
</dbReference>
<comment type="cofactor">
    <cofactor evidence="8">
        <name>Mg(2+)</name>
        <dbReference type="ChEBI" id="CHEBI:18420"/>
    </cofactor>
    <text evidence="8">Binds 1 Mg(2+) ion per subunit.</text>
</comment>
<dbReference type="GO" id="GO:0005975">
    <property type="term" value="P:carbohydrate metabolic process"/>
    <property type="evidence" value="ECO:0007669"/>
    <property type="project" value="InterPro"/>
</dbReference>
<keyword evidence="16" id="KW-1185">Reference proteome</keyword>
<dbReference type="FunFam" id="3.40.120.10:FF:000002">
    <property type="entry name" value="Phosphoglucosamine mutase"/>
    <property type="match status" value="1"/>
</dbReference>
<evidence type="ECO:0000256" key="9">
    <source>
        <dbReference type="RuleBase" id="RU004326"/>
    </source>
</evidence>
<feature type="modified residue" description="Phosphoserine" evidence="8">
    <location>
        <position position="101"/>
    </location>
</feature>
<name>A0AA86N029_9BACT</name>
<dbReference type="GO" id="GO:0006048">
    <property type="term" value="P:UDP-N-acetylglucosamine biosynthetic process"/>
    <property type="evidence" value="ECO:0007669"/>
    <property type="project" value="TreeGrafter"/>
</dbReference>
<dbReference type="EMBL" id="OX365700">
    <property type="protein sequence ID" value="CAI4032248.1"/>
    <property type="molecule type" value="Genomic_DNA"/>
</dbReference>
<evidence type="ECO:0000256" key="3">
    <source>
        <dbReference type="ARBA" id="ARBA00022723"/>
    </source>
</evidence>
<dbReference type="InterPro" id="IPR050060">
    <property type="entry name" value="Phosphoglucosamine_mutase"/>
</dbReference>
<dbReference type="SUPFAM" id="SSF55957">
    <property type="entry name" value="Phosphoglucomutase, C-terminal domain"/>
    <property type="match status" value="1"/>
</dbReference>
<keyword evidence="2 8" id="KW-0597">Phosphoprotein</keyword>
<dbReference type="GO" id="GO:0000287">
    <property type="term" value="F:magnesium ion binding"/>
    <property type="evidence" value="ECO:0007669"/>
    <property type="project" value="UniProtKB-UniRule"/>
</dbReference>
<feature type="domain" description="Alpha-D-phosphohexomutase alpha/beta/alpha" evidence="13">
    <location>
        <begin position="159"/>
        <end position="256"/>
    </location>
</feature>
<dbReference type="HAMAP" id="MF_01554_B">
    <property type="entry name" value="GlmM_B"/>
    <property type="match status" value="1"/>
</dbReference>
<dbReference type="PRINTS" id="PR00509">
    <property type="entry name" value="PGMPMM"/>
</dbReference>
<dbReference type="PANTHER" id="PTHR42946">
    <property type="entry name" value="PHOSPHOHEXOSE MUTASE"/>
    <property type="match status" value="1"/>
</dbReference>
<evidence type="ECO:0000259" key="13">
    <source>
        <dbReference type="Pfam" id="PF02879"/>
    </source>
</evidence>
<dbReference type="InterPro" id="IPR036900">
    <property type="entry name" value="A-D-PHexomutase_C_sf"/>
</dbReference>
<dbReference type="Pfam" id="PF02878">
    <property type="entry name" value="PGM_PMM_I"/>
    <property type="match status" value="1"/>
</dbReference>
<evidence type="ECO:0000256" key="5">
    <source>
        <dbReference type="ARBA" id="ARBA00023235"/>
    </source>
</evidence>
<feature type="binding site" evidence="8">
    <location>
        <position position="247"/>
    </location>
    <ligand>
        <name>Mg(2+)</name>
        <dbReference type="ChEBI" id="CHEBI:18420"/>
    </ligand>
</feature>
<dbReference type="Pfam" id="PF02879">
    <property type="entry name" value="PGM_PMM_II"/>
    <property type="match status" value="1"/>
</dbReference>
<organism evidence="15 16">
    <name type="scientific">Nitrospira tepida</name>
    <dbReference type="NCBI Taxonomy" id="2973512"/>
    <lineage>
        <taxon>Bacteria</taxon>
        <taxon>Pseudomonadati</taxon>
        <taxon>Nitrospirota</taxon>
        <taxon>Nitrospiria</taxon>
        <taxon>Nitrospirales</taxon>
        <taxon>Nitrospiraceae</taxon>
        <taxon>Nitrospira</taxon>
    </lineage>
</organism>
<evidence type="ECO:0000256" key="8">
    <source>
        <dbReference type="HAMAP-Rule" id="MF_01554"/>
    </source>
</evidence>
<evidence type="ECO:0000256" key="7">
    <source>
        <dbReference type="ARBA" id="ARBA00068193"/>
    </source>
</evidence>
<proteinExistence type="inferred from homology"/>
<evidence type="ECO:0000259" key="12">
    <source>
        <dbReference type="Pfam" id="PF02878"/>
    </source>
</evidence>
<accession>A0AA86N029</accession>
<dbReference type="CDD" id="cd05802">
    <property type="entry name" value="GlmM"/>
    <property type="match status" value="1"/>
</dbReference>
<dbReference type="NCBIfam" id="NF008139">
    <property type="entry name" value="PRK10887.1"/>
    <property type="match status" value="1"/>
</dbReference>
<dbReference type="Gene3D" id="3.30.310.50">
    <property type="entry name" value="Alpha-D-phosphohexomutase, C-terminal domain"/>
    <property type="match status" value="1"/>
</dbReference>
<dbReference type="KEGG" id="nti:DNFV4_02677"/>
<dbReference type="InterPro" id="IPR016066">
    <property type="entry name" value="A-D-PHexomutase_CS"/>
</dbReference>
<dbReference type="NCBIfam" id="TIGR01455">
    <property type="entry name" value="glmM"/>
    <property type="match status" value="1"/>
</dbReference>
<feature type="domain" description="Alpha-D-phosphohexomutase alpha/beta/alpha" evidence="12">
    <location>
        <begin position="2"/>
        <end position="133"/>
    </location>
</feature>
<feature type="active site" description="Phosphoserine intermediate" evidence="8">
    <location>
        <position position="101"/>
    </location>
</feature>
<dbReference type="EC" id="5.4.2.10" evidence="6 8"/>
<dbReference type="GO" id="GO:0008966">
    <property type="term" value="F:phosphoglucosamine mutase activity"/>
    <property type="evidence" value="ECO:0007669"/>
    <property type="project" value="UniProtKB-UniRule"/>
</dbReference>
<dbReference type="AlphaFoldDB" id="A0AA86N029"/>
<evidence type="ECO:0000256" key="10">
    <source>
        <dbReference type="RuleBase" id="RU004327"/>
    </source>
</evidence>
<dbReference type="FunFam" id="3.30.310.50:FF:000001">
    <property type="entry name" value="Phosphoglucosamine mutase"/>
    <property type="match status" value="1"/>
</dbReference>
<evidence type="ECO:0000256" key="1">
    <source>
        <dbReference type="ARBA" id="ARBA00010231"/>
    </source>
</evidence>
<evidence type="ECO:0000256" key="2">
    <source>
        <dbReference type="ARBA" id="ARBA00022553"/>
    </source>
</evidence>
<dbReference type="Proteomes" id="UP001179121">
    <property type="component" value="Chromosome"/>
</dbReference>
<dbReference type="InterPro" id="IPR016055">
    <property type="entry name" value="A-D-PHexomutase_a/b/a-I/II/III"/>
</dbReference>
<dbReference type="Pfam" id="PF02880">
    <property type="entry name" value="PGM_PMM_III"/>
    <property type="match status" value="1"/>
</dbReference>
<dbReference type="InterPro" id="IPR005846">
    <property type="entry name" value="A-D-PHexomutase_a/b/a-III"/>
</dbReference>
<dbReference type="PROSITE" id="PS00710">
    <property type="entry name" value="PGM_PMM"/>
    <property type="match status" value="1"/>
</dbReference>
<feature type="domain" description="Alpha-D-phosphohexomutase alpha/beta/alpha" evidence="14">
    <location>
        <begin position="260"/>
        <end position="366"/>
    </location>
</feature>
<sequence>MRKLFGTDGVRGVANLEPMTSEIAMQLGRAAAHIFQRRAGRHQIVIGKDTRLSGYMLESALTSGICSMGVDVLLVGPLPTPAIAFLTRSLRADAGVVISASHNPYQDNGIKFFSNNGLKLPDELEARIESLIVSDEIKHLRPTADAIGKAFRIDDAEGRYIEFVKRSLPKDLDFQGLRVVVDCAHGAAYKVAPTILRELGASVEAVGIKPDGMNINAGCGAVHPEQLQETVLRHQAHIGIALDGDADRAIFVCEQGTVVDGDHIMAALAFDLHERNQLTQQTVVGTVMSNFGLELALGKAGVKLVRTPVGDRYILERMIADGYNFGGEQSGHMIFLDHNTTGDGLIAGLQVLSLMKRTGKPLSELACAMTRIPQVLIGVKVNSKPDLSSIPAIHEAIRASETRLNSNGRVLVRYSGTEPLLRIMVEGSDDALIRTLAEDLAGVVRLHLS</sequence>
<dbReference type="Gene3D" id="3.40.120.10">
    <property type="entry name" value="Alpha-D-Glucose-1,6-Bisphosphate, subunit A, domain 3"/>
    <property type="match status" value="3"/>
</dbReference>
<comment type="function">
    <text evidence="8 10">Catalyzes the conversion of glucosamine-6-phosphate to glucosamine-1-phosphate.</text>
</comment>
<dbReference type="InterPro" id="IPR005843">
    <property type="entry name" value="A-D-PHexomutase_C"/>
</dbReference>
<dbReference type="InterPro" id="IPR005844">
    <property type="entry name" value="A-D-PHexomutase_a/b/a-I"/>
</dbReference>
<protein>
    <recommendedName>
        <fullName evidence="7 8">Phosphoglucosamine mutase</fullName>
        <ecNumber evidence="6 8">5.4.2.10</ecNumber>
    </recommendedName>
</protein>
<keyword evidence="3 8" id="KW-0479">Metal-binding</keyword>
<evidence type="ECO:0000313" key="16">
    <source>
        <dbReference type="Proteomes" id="UP001179121"/>
    </source>
</evidence>
<evidence type="ECO:0000313" key="15">
    <source>
        <dbReference type="EMBL" id="CAI4032248.1"/>
    </source>
</evidence>
<evidence type="ECO:0000259" key="11">
    <source>
        <dbReference type="Pfam" id="PF00408"/>
    </source>
</evidence>
<evidence type="ECO:0000259" key="14">
    <source>
        <dbReference type="Pfam" id="PF02880"/>
    </source>
</evidence>
<gene>
    <name evidence="8" type="primary">glmM</name>
    <name evidence="15" type="ORF">DNFV4_02677</name>
</gene>
<comment type="PTM">
    <text evidence="8">Activated by phosphorylation.</text>
</comment>
<comment type="catalytic activity">
    <reaction evidence="8 10">
        <text>alpha-D-glucosamine 1-phosphate = D-glucosamine 6-phosphate</text>
        <dbReference type="Rhea" id="RHEA:23424"/>
        <dbReference type="ChEBI" id="CHEBI:58516"/>
        <dbReference type="ChEBI" id="CHEBI:58725"/>
        <dbReference type="EC" id="5.4.2.10"/>
    </reaction>
</comment>
<dbReference type="PANTHER" id="PTHR42946:SF1">
    <property type="entry name" value="PHOSPHOGLUCOMUTASE (ALPHA-D-GLUCOSE-1,6-BISPHOSPHATE-DEPENDENT)"/>
    <property type="match status" value="1"/>
</dbReference>
<feature type="binding site" evidence="8">
    <location>
        <position position="243"/>
    </location>
    <ligand>
        <name>Mg(2+)</name>
        <dbReference type="ChEBI" id="CHEBI:18420"/>
    </ligand>
</feature>
<keyword evidence="4 8" id="KW-0460">Magnesium</keyword>
<dbReference type="RefSeq" id="WP_289268987.1">
    <property type="nucleotide sequence ID" value="NZ_OX365700.1"/>
</dbReference>
<dbReference type="GO" id="GO:0005829">
    <property type="term" value="C:cytosol"/>
    <property type="evidence" value="ECO:0007669"/>
    <property type="project" value="TreeGrafter"/>
</dbReference>
<dbReference type="InterPro" id="IPR006352">
    <property type="entry name" value="GlmM_bact"/>
</dbReference>
<dbReference type="FunFam" id="3.40.120.10:FF:000001">
    <property type="entry name" value="Phosphoglucosamine mutase"/>
    <property type="match status" value="1"/>
</dbReference>
<dbReference type="GO" id="GO:0009252">
    <property type="term" value="P:peptidoglycan biosynthetic process"/>
    <property type="evidence" value="ECO:0007669"/>
    <property type="project" value="UniProtKB-ARBA"/>
</dbReference>
<feature type="domain" description="Alpha-D-phosphohexomutase C-terminal" evidence="11">
    <location>
        <begin position="376"/>
        <end position="441"/>
    </location>
</feature>
<feature type="binding site" description="via phosphate group" evidence="8">
    <location>
        <position position="101"/>
    </location>
    <ligand>
        <name>Mg(2+)</name>
        <dbReference type="ChEBI" id="CHEBI:18420"/>
    </ligand>
</feature>
<evidence type="ECO:0000256" key="6">
    <source>
        <dbReference type="ARBA" id="ARBA00066330"/>
    </source>
</evidence>
<dbReference type="InterPro" id="IPR005841">
    <property type="entry name" value="Alpha-D-phosphohexomutase_SF"/>
</dbReference>
<keyword evidence="5 8" id="KW-0413">Isomerase</keyword>
<evidence type="ECO:0000256" key="4">
    <source>
        <dbReference type="ARBA" id="ARBA00022842"/>
    </source>
</evidence>
<feature type="binding site" evidence="8">
    <location>
        <position position="245"/>
    </location>
    <ligand>
        <name>Mg(2+)</name>
        <dbReference type="ChEBI" id="CHEBI:18420"/>
    </ligand>
</feature>